<dbReference type="InterPro" id="IPR018060">
    <property type="entry name" value="HTH_AraC"/>
</dbReference>
<dbReference type="OrthoDB" id="9809338at2"/>
<dbReference type="Pfam" id="PF20240">
    <property type="entry name" value="DUF6597"/>
    <property type="match status" value="1"/>
</dbReference>
<dbReference type="InterPro" id="IPR050204">
    <property type="entry name" value="AraC_XylS_family_regulators"/>
</dbReference>
<dbReference type="AlphaFoldDB" id="A0A3M8Q485"/>
<evidence type="ECO:0000256" key="1">
    <source>
        <dbReference type="ARBA" id="ARBA00023015"/>
    </source>
</evidence>
<proteinExistence type="predicted"/>
<organism evidence="5 6">
    <name type="scientific">Marinomonas hwangdonensis</name>
    <dbReference type="NCBI Taxonomy" id="1053647"/>
    <lineage>
        <taxon>Bacteria</taxon>
        <taxon>Pseudomonadati</taxon>
        <taxon>Pseudomonadota</taxon>
        <taxon>Gammaproteobacteria</taxon>
        <taxon>Oceanospirillales</taxon>
        <taxon>Oceanospirillaceae</taxon>
        <taxon>Marinomonas</taxon>
    </lineage>
</organism>
<dbReference type="Pfam" id="PF12833">
    <property type="entry name" value="HTH_18"/>
    <property type="match status" value="1"/>
</dbReference>
<dbReference type="SUPFAM" id="SSF46689">
    <property type="entry name" value="Homeodomain-like"/>
    <property type="match status" value="1"/>
</dbReference>
<dbReference type="InterPro" id="IPR009057">
    <property type="entry name" value="Homeodomain-like_sf"/>
</dbReference>
<protein>
    <submittedName>
        <fullName evidence="5">AraC family transcriptional regulator</fullName>
    </submittedName>
</protein>
<name>A0A3M8Q485_9GAMM</name>
<evidence type="ECO:0000256" key="2">
    <source>
        <dbReference type="ARBA" id="ARBA00023125"/>
    </source>
</evidence>
<dbReference type="EMBL" id="RIZG01000004">
    <property type="protein sequence ID" value="RNF50937.1"/>
    <property type="molecule type" value="Genomic_DNA"/>
</dbReference>
<accession>A0A3M8Q485</accession>
<dbReference type="Gene3D" id="1.10.10.60">
    <property type="entry name" value="Homeodomain-like"/>
    <property type="match status" value="1"/>
</dbReference>
<keyword evidence="1" id="KW-0805">Transcription regulation</keyword>
<dbReference type="InterPro" id="IPR046532">
    <property type="entry name" value="DUF6597"/>
</dbReference>
<dbReference type="RefSeq" id="WP_123095450.1">
    <property type="nucleotide sequence ID" value="NZ_RIZG01000004.1"/>
</dbReference>
<gene>
    <name evidence="5" type="ORF">EBI00_08205</name>
</gene>
<keyword evidence="2" id="KW-0238">DNA-binding</keyword>
<comment type="caution">
    <text evidence="5">The sequence shown here is derived from an EMBL/GenBank/DDBJ whole genome shotgun (WGS) entry which is preliminary data.</text>
</comment>
<evidence type="ECO:0000313" key="6">
    <source>
        <dbReference type="Proteomes" id="UP000280507"/>
    </source>
</evidence>
<feature type="domain" description="HTH araC/xylS-type" evidence="4">
    <location>
        <begin position="180"/>
        <end position="265"/>
    </location>
</feature>
<keyword evidence="6" id="KW-1185">Reference proteome</keyword>
<reference evidence="5 6" key="1">
    <citation type="journal article" date="2012" name="Int. J. Syst. Evol. Microbiol.">
        <title>Marinomonas hwangdonensis sp. nov., isolated from seawater.</title>
        <authorList>
            <person name="Jung Y.T."/>
            <person name="Oh T.K."/>
            <person name="Yoon J.H."/>
        </authorList>
    </citation>
    <scope>NUCLEOTIDE SEQUENCE [LARGE SCALE GENOMIC DNA]</scope>
    <source>
        <strain evidence="5 6">HDW-15</strain>
    </source>
</reference>
<keyword evidence="3" id="KW-0804">Transcription</keyword>
<sequence length="277" mass="31671">MLNWIESPKSREVCQYIECYWLIEKDAQSDSYQHPKLNPDPCAHLIISPENQSYLYQIDAMDHKGIGSHWLFPHQHTFQLDHSEPFIHLGVKFRVGAIYSLGLEDCPHPVIDAVKDVCLSTLLNDIGVSGDELTQLGRSDPSLCRDKLDRLFSIWLSNCKEDQHSKLTRKSLLLLDIMPISEIGNKLGCSQRTLERSFTRVVGLTLKQCQSMNTLEAILEYLYQRETIDIDWAEVAIQFGFSDQPHLIRQLKKQIGVTPQNYAKNRGLTIDVYGGVN</sequence>
<evidence type="ECO:0000259" key="4">
    <source>
        <dbReference type="PROSITE" id="PS01124"/>
    </source>
</evidence>
<dbReference type="GO" id="GO:0043565">
    <property type="term" value="F:sequence-specific DNA binding"/>
    <property type="evidence" value="ECO:0007669"/>
    <property type="project" value="InterPro"/>
</dbReference>
<evidence type="ECO:0000256" key="3">
    <source>
        <dbReference type="ARBA" id="ARBA00023163"/>
    </source>
</evidence>
<dbReference type="SMART" id="SM00342">
    <property type="entry name" value="HTH_ARAC"/>
    <property type="match status" value="1"/>
</dbReference>
<dbReference type="Proteomes" id="UP000280507">
    <property type="component" value="Unassembled WGS sequence"/>
</dbReference>
<dbReference type="PANTHER" id="PTHR46796">
    <property type="entry name" value="HTH-TYPE TRANSCRIPTIONAL ACTIVATOR RHAS-RELATED"/>
    <property type="match status" value="1"/>
</dbReference>
<dbReference type="PROSITE" id="PS01124">
    <property type="entry name" value="HTH_ARAC_FAMILY_2"/>
    <property type="match status" value="1"/>
</dbReference>
<evidence type="ECO:0000313" key="5">
    <source>
        <dbReference type="EMBL" id="RNF50937.1"/>
    </source>
</evidence>
<dbReference type="GO" id="GO:0003700">
    <property type="term" value="F:DNA-binding transcription factor activity"/>
    <property type="evidence" value="ECO:0007669"/>
    <property type="project" value="InterPro"/>
</dbReference>
<dbReference type="PANTHER" id="PTHR46796:SF13">
    <property type="entry name" value="HTH-TYPE TRANSCRIPTIONAL ACTIVATOR RHAS"/>
    <property type="match status" value="1"/>
</dbReference>